<organism evidence="2 3">
    <name type="scientific">Neorhizobium alkalisoli</name>
    <dbReference type="NCBI Taxonomy" id="528178"/>
    <lineage>
        <taxon>Bacteria</taxon>
        <taxon>Pseudomonadati</taxon>
        <taxon>Pseudomonadota</taxon>
        <taxon>Alphaproteobacteria</taxon>
        <taxon>Hyphomicrobiales</taxon>
        <taxon>Rhizobiaceae</taxon>
        <taxon>Rhizobium/Agrobacterium group</taxon>
        <taxon>Neorhizobium</taxon>
    </lineage>
</organism>
<proteinExistence type="predicted"/>
<keyword evidence="1" id="KW-0732">Signal</keyword>
<comment type="caution">
    <text evidence="2">The sequence shown here is derived from an EMBL/GenBank/DDBJ whole genome shotgun (WGS) entry which is preliminary data.</text>
</comment>
<feature type="chain" id="PRO_5022245035" description="Glycosyl hydrolase" evidence="1">
    <location>
        <begin position="33"/>
        <end position="448"/>
    </location>
</feature>
<dbReference type="Gene3D" id="3.20.20.80">
    <property type="entry name" value="Glycosidases"/>
    <property type="match status" value="1"/>
</dbReference>
<dbReference type="EMBL" id="VIWP01000001">
    <property type="protein sequence ID" value="TWF58268.1"/>
    <property type="molecule type" value="Genomic_DNA"/>
</dbReference>
<sequence>MPGRLFRSKSFIGSVAAAVLAAIVSTATGSHAQEQPDSLRWKVGGGNLVTHLTGAPTANLYTALRTVGAKLGRMDSYGWRDDKHKPTPHDFDAAMMEAYRKGITPIILLEYEGSYQELNPPQLIGSYDEWFIMGATYARRFQPGGEWAREHGISGFGASIFTAINEPDVQASIPKKDYHDALAGFADGVHSVNSMLKVVPGGFATCNSNGDPTLGGYGTAIADLLQSGQLDGIDLHTYYNARWFPLTKGRFFSAQGCFDRVKQALGITRDINFYATEFNIARDGDWTAPDLIASLFLTAIWDHLGVVGSQGRPATVLAFPWNFADTGRIEGPAYAMATHENPWAPDGRSKVMQMVLSLAGDMKFTKLDPLHQGVFELVGDQSALFVWQNRSDWTDRPGPNWTIKMPDWAKTAELWGWDGLRRTFEVKGGQALTVRELTIGETYMVRVR</sequence>
<name>A0A561R6M7_9HYPH</name>
<evidence type="ECO:0008006" key="4">
    <source>
        <dbReference type="Google" id="ProtNLM"/>
    </source>
</evidence>
<reference evidence="2 3" key="1">
    <citation type="submission" date="2019-06" db="EMBL/GenBank/DDBJ databases">
        <title>Sorghum-associated microbial communities from plants grown in Nebraska, USA.</title>
        <authorList>
            <person name="Schachtman D."/>
        </authorList>
    </citation>
    <scope>NUCLEOTIDE SEQUENCE [LARGE SCALE GENOMIC DNA]</scope>
    <source>
        <strain evidence="2 3">1225</strain>
    </source>
</reference>
<dbReference type="SUPFAM" id="SSF51445">
    <property type="entry name" value="(Trans)glycosidases"/>
    <property type="match status" value="1"/>
</dbReference>
<dbReference type="InterPro" id="IPR017853">
    <property type="entry name" value="GH"/>
</dbReference>
<evidence type="ECO:0000256" key="1">
    <source>
        <dbReference type="SAM" id="SignalP"/>
    </source>
</evidence>
<feature type="signal peptide" evidence="1">
    <location>
        <begin position="1"/>
        <end position="32"/>
    </location>
</feature>
<dbReference type="Proteomes" id="UP000320653">
    <property type="component" value="Unassembled WGS sequence"/>
</dbReference>
<dbReference type="AlphaFoldDB" id="A0A561R6M7"/>
<evidence type="ECO:0000313" key="2">
    <source>
        <dbReference type="EMBL" id="TWF58268.1"/>
    </source>
</evidence>
<protein>
    <recommendedName>
        <fullName evidence="4">Glycosyl hydrolase</fullName>
    </recommendedName>
</protein>
<accession>A0A561R6M7</accession>
<keyword evidence="3" id="KW-1185">Reference proteome</keyword>
<gene>
    <name evidence="2" type="ORF">FHW37_10172</name>
</gene>
<evidence type="ECO:0000313" key="3">
    <source>
        <dbReference type="Proteomes" id="UP000320653"/>
    </source>
</evidence>